<dbReference type="Proteomes" id="UP000295550">
    <property type="component" value="Unassembled WGS sequence"/>
</dbReference>
<comment type="caution">
    <text evidence="1">The sequence shown here is derived from an EMBL/GenBank/DDBJ whole genome shotgun (WGS) entry which is preliminary data.</text>
</comment>
<accession>A0A4R4JJ72</accession>
<evidence type="ECO:0000313" key="1">
    <source>
        <dbReference type="EMBL" id="TDB54340.1"/>
    </source>
</evidence>
<dbReference type="EMBL" id="PUJX01000004">
    <property type="protein sequence ID" value="TDB54340.1"/>
    <property type="molecule type" value="Genomic_DNA"/>
</dbReference>
<gene>
    <name evidence="1" type="ORF">C5468_04005</name>
</gene>
<sequence>MPPMRVTFIPHNSSENIDEIINDYINDNRDVWEEPENNYNIITIIYNGDLTENELKDEVEDVLEATVIIETI</sequence>
<reference evidence="1 2" key="1">
    <citation type="journal article" date="2019" name="Int. J. Syst. Evol. Microbiol.">
        <title>Photorhabdus khanii subsp. guanajuatensis subsp. nov., isolated from Heterorhabditis atacamensis, and Photorhabdus luminescens subsp. mexicana subsp. nov., isolated from Heterorhabditis mexicana entomopathogenic nematodes.</title>
        <authorList>
            <person name="Machado R.A.R."/>
            <person name="Bruno P."/>
            <person name="Arce C.C.M."/>
            <person name="Liechti N."/>
            <person name="Kohler A."/>
            <person name="Bernal J."/>
            <person name="Bruggmann R."/>
            <person name="Turlings T.C.J."/>
        </authorList>
    </citation>
    <scope>NUCLEOTIDE SEQUENCE [LARGE SCALE GENOMIC DNA]</scope>
    <source>
        <strain evidence="1 2">MEX47-22</strain>
    </source>
</reference>
<proteinExistence type="predicted"/>
<protein>
    <submittedName>
        <fullName evidence="1">Uncharacterized protein</fullName>
    </submittedName>
</protein>
<evidence type="ECO:0000313" key="2">
    <source>
        <dbReference type="Proteomes" id="UP000295550"/>
    </source>
</evidence>
<organism evidence="1 2">
    <name type="scientific">Photorhabdus luminescens subsp. mexicana</name>
    <dbReference type="NCBI Taxonomy" id="2100167"/>
    <lineage>
        <taxon>Bacteria</taxon>
        <taxon>Pseudomonadati</taxon>
        <taxon>Pseudomonadota</taxon>
        <taxon>Gammaproteobacteria</taxon>
        <taxon>Enterobacterales</taxon>
        <taxon>Morganellaceae</taxon>
        <taxon>Photorhabdus</taxon>
    </lineage>
</organism>
<name>A0A4R4JJ72_PHOLU</name>
<dbReference type="AlphaFoldDB" id="A0A4R4JJ72"/>
<dbReference type="RefSeq" id="WP_088374309.1">
    <property type="nucleotide sequence ID" value="NZ_CAWOLF010000004.1"/>
</dbReference>